<reference evidence="2" key="1">
    <citation type="journal article" date="2017" name="J. Phycol.">
        <title>Analysis of chloroplast genomes and a supermatrix inform reclassification of the Rhodomelaceae (Rhodophyta).</title>
        <authorList>
            <person name="Diaz-Tapia P."/>
            <person name="Maggs C.A."/>
            <person name="West J.A."/>
            <person name="Verbruggen H."/>
        </authorList>
    </citation>
    <scope>NUCLEOTIDE SEQUENCE</scope>
    <source>
        <strain evidence="2">PD949</strain>
    </source>
</reference>
<organism evidence="2">
    <name type="scientific">Ophidocladus simpliciusculus</name>
    <dbReference type="NCBI Taxonomy" id="1261574"/>
    <lineage>
        <taxon>Eukaryota</taxon>
        <taxon>Rhodophyta</taxon>
        <taxon>Florideophyceae</taxon>
        <taxon>Rhodymeniophycidae</taxon>
        <taxon>Ceramiales</taxon>
        <taxon>Rhodomelaceae</taxon>
        <taxon>Herposiphonieae</taxon>
        <taxon>Ophidocladus</taxon>
    </lineage>
</organism>
<name>A0A1Z1MJP1_9FLOR</name>
<dbReference type="GeneID" id="33359054"/>
<feature type="transmembrane region" description="Helical" evidence="1">
    <location>
        <begin position="49"/>
        <end position="69"/>
    </location>
</feature>
<keyword evidence="1" id="KW-0472">Membrane</keyword>
<keyword evidence="2" id="KW-0934">Plastid</keyword>
<keyword evidence="1" id="KW-0812">Transmembrane</keyword>
<geneLocation type="chloroplast" evidence="2"/>
<sequence length="263" mass="32293">MILFHHISLDHYCNSPLTFIHKIKPHVKIYFIFITLILLPYFNVVNLNIFYLLILILIGILLIIYIYIFKTLTILKYIFSYIFYHILFNQIIKYDNYIITSKIFLPYYGKFLSLEYKKSKTNTNYQIIIYYFVYLIPKYIEKVFIINISSFILIYFLFVFTQYELVINNLIFIFTNIYKFRYKKFITINLISYQYLEKITEHTKNIYLSILIKNNYLKNKRTIYITHFIYQFYLRLLEDQNNISTIIWVRNFSNIILNKLISI</sequence>
<dbReference type="EMBL" id="MF101440">
    <property type="protein sequence ID" value="ARW65981.1"/>
    <property type="molecule type" value="Genomic_DNA"/>
</dbReference>
<accession>A0A1Z1MJP1</accession>
<feature type="transmembrane region" description="Helical" evidence="1">
    <location>
        <begin position="123"/>
        <end position="140"/>
    </location>
</feature>
<evidence type="ECO:0000256" key="1">
    <source>
        <dbReference type="SAM" id="Phobius"/>
    </source>
</evidence>
<gene>
    <name evidence="2" type="primary">ConsOrf4</name>
</gene>
<dbReference type="AlphaFoldDB" id="A0A1Z1MJP1"/>
<keyword evidence="1" id="KW-1133">Transmembrane helix</keyword>
<proteinExistence type="predicted"/>
<evidence type="ECO:0000313" key="2">
    <source>
        <dbReference type="EMBL" id="ARW65981.1"/>
    </source>
</evidence>
<keyword evidence="2" id="KW-0150">Chloroplast</keyword>
<protein>
    <submittedName>
        <fullName evidence="2">Uncharacterized protein</fullName>
    </submittedName>
</protein>
<feature type="transmembrane region" description="Helical" evidence="1">
    <location>
        <begin position="27"/>
        <end position="43"/>
    </location>
</feature>
<dbReference type="RefSeq" id="YP_009396795.1">
    <property type="nucleotide sequence ID" value="NC_035284.1"/>
</dbReference>
<feature type="transmembrane region" description="Helical" evidence="1">
    <location>
        <begin position="152"/>
        <end position="174"/>
    </location>
</feature>